<dbReference type="Proteomes" id="UP000008820">
    <property type="component" value="Chromosome 2"/>
</dbReference>
<gene>
    <name evidence="1" type="primary">110675399</name>
</gene>
<keyword evidence="2" id="KW-1185">Reference proteome</keyword>
<organism evidence="1 2">
    <name type="scientific">Aedes aegypti</name>
    <name type="common">Yellowfever mosquito</name>
    <name type="synonym">Culex aegypti</name>
    <dbReference type="NCBI Taxonomy" id="7159"/>
    <lineage>
        <taxon>Eukaryota</taxon>
        <taxon>Metazoa</taxon>
        <taxon>Ecdysozoa</taxon>
        <taxon>Arthropoda</taxon>
        <taxon>Hexapoda</taxon>
        <taxon>Insecta</taxon>
        <taxon>Pterygota</taxon>
        <taxon>Neoptera</taxon>
        <taxon>Endopterygota</taxon>
        <taxon>Diptera</taxon>
        <taxon>Nematocera</taxon>
        <taxon>Culicoidea</taxon>
        <taxon>Culicidae</taxon>
        <taxon>Culicinae</taxon>
        <taxon>Aedini</taxon>
        <taxon>Aedes</taxon>
        <taxon>Stegomyia</taxon>
    </lineage>
</organism>
<dbReference type="EnsemblMetazoa" id="AAEL022796-RA">
    <property type="protein sequence ID" value="AAEL022796-PA"/>
    <property type="gene ID" value="AAEL022796"/>
</dbReference>
<reference evidence="1" key="2">
    <citation type="submission" date="2020-05" db="UniProtKB">
        <authorList>
            <consortium name="EnsemblMetazoa"/>
        </authorList>
    </citation>
    <scope>IDENTIFICATION</scope>
    <source>
        <strain evidence="1">LVP_AGWG</strain>
    </source>
</reference>
<dbReference type="AlphaFoldDB" id="A0A6I8U2V3"/>
<evidence type="ECO:0000313" key="2">
    <source>
        <dbReference type="Proteomes" id="UP000008820"/>
    </source>
</evidence>
<proteinExistence type="predicted"/>
<sequence>MRSTWVAVLTILLIVGSEYTVLAAIEDHATPSNGTEARAVGEARGDWFNQIGEFISPYQNTENILLVIDFSFGIGFPQQFFGAQLAWFNVGFYFMLAFLKVFLLMGIWPVFNEKYEEEPTVYNGISGYGHNHVYYSIPSWPTYG</sequence>
<dbReference type="OrthoDB" id="7765168at2759"/>
<reference evidence="1 2" key="1">
    <citation type="submission" date="2017-06" db="EMBL/GenBank/DDBJ databases">
        <title>Aedes aegypti genome working group (AGWG) sequencing and assembly.</title>
        <authorList>
            <consortium name="Aedes aegypti Genome Working Group (AGWG)"/>
            <person name="Matthews B.J."/>
        </authorList>
    </citation>
    <scope>NUCLEOTIDE SEQUENCE [LARGE SCALE GENOMIC DNA]</scope>
    <source>
        <strain evidence="1 2">LVP_AGWG</strain>
    </source>
</reference>
<accession>A0A6I8U2V3</accession>
<name>A0A6I8U2V3_AEDAE</name>
<evidence type="ECO:0000313" key="1">
    <source>
        <dbReference type="EnsemblMetazoa" id="AAEL022796-PA"/>
    </source>
</evidence>
<protein>
    <submittedName>
        <fullName evidence="1">Uncharacterized protein</fullName>
    </submittedName>
</protein>
<dbReference type="InParanoid" id="A0A6I8U2V3"/>